<dbReference type="PANTHER" id="PTHR43327:SF10">
    <property type="entry name" value="STOMATIN-LIKE PROTEIN 2, MITOCHONDRIAL"/>
    <property type="match status" value="1"/>
</dbReference>
<organism evidence="2">
    <name type="scientific">Chromera velia CCMP2878</name>
    <dbReference type="NCBI Taxonomy" id="1169474"/>
    <lineage>
        <taxon>Eukaryota</taxon>
        <taxon>Sar</taxon>
        <taxon>Alveolata</taxon>
        <taxon>Colpodellida</taxon>
        <taxon>Chromeraceae</taxon>
        <taxon>Chromera</taxon>
    </lineage>
</organism>
<dbReference type="Pfam" id="PF01145">
    <property type="entry name" value="Band_7"/>
    <property type="match status" value="1"/>
</dbReference>
<dbReference type="VEuPathDB" id="CryptoDB:Cvel_10743"/>
<dbReference type="SUPFAM" id="SSF117892">
    <property type="entry name" value="Band 7/SPFH domain"/>
    <property type="match status" value="1"/>
</dbReference>
<accession>A0A0G4I3S8</accession>
<proteinExistence type="predicted"/>
<dbReference type="PhylomeDB" id="A0A0G4I3S8"/>
<dbReference type="CDD" id="cd03407">
    <property type="entry name" value="SPFH_like_u4"/>
    <property type="match status" value="1"/>
</dbReference>
<reference evidence="2" key="1">
    <citation type="submission" date="2014-11" db="EMBL/GenBank/DDBJ databases">
        <authorList>
            <person name="Otto D Thomas"/>
            <person name="Naeem Raeece"/>
        </authorList>
    </citation>
    <scope>NUCLEOTIDE SEQUENCE</scope>
</reference>
<dbReference type="InterPro" id="IPR050710">
    <property type="entry name" value="Band7/mec-2_domain"/>
</dbReference>
<dbReference type="InterPro" id="IPR036013">
    <property type="entry name" value="Band_7/SPFH_dom_sf"/>
</dbReference>
<feature type="domain" description="Band 7" evidence="1">
    <location>
        <begin position="1"/>
        <end position="152"/>
    </location>
</feature>
<dbReference type="Gene3D" id="3.30.479.30">
    <property type="entry name" value="Band 7 domain"/>
    <property type="match status" value="1"/>
</dbReference>
<name>A0A0G4I3S8_9ALVE</name>
<evidence type="ECO:0000313" key="2">
    <source>
        <dbReference type="EMBL" id="CEM51623.1"/>
    </source>
</evidence>
<dbReference type="EMBL" id="CDMZ01005000">
    <property type="protein sequence ID" value="CEM51623.1"/>
    <property type="molecule type" value="Genomic_DNA"/>
</dbReference>
<sequence length="277" mass="30818">MIMERCGKFNGEASAGLNCFPLMFCGVDRVAGALSLRVDSLEVMVESKTKDNVFVQVVVAVQYHVMQDRTFDAFYKLQSSQEQIRSYIFDVVRATVPKMMLDEVFESKEEIATAVKTELKKSMDDFGYSIIKTLVTDIQPDMRVRDAMNEINASKRQRIAAQEKAEADKLLTVKRAEGEAETKFLQGQGIARQRKAIVDGLRESVQDFSTAVGGMNAKEVLDLVLITQYFDTLKDLGNQSGQQTIFIPHNPGSLAALADEIRSGVISQSKDRTVVKA</sequence>
<evidence type="ECO:0000259" key="1">
    <source>
        <dbReference type="SMART" id="SM00244"/>
    </source>
</evidence>
<dbReference type="SMART" id="SM00244">
    <property type="entry name" value="PHB"/>
    <property type="match status" value="1"/>
</dbReference>
<dbReference type="PANTHER" id="PTHR43327">
    <property type="entry name" value="STOMATIN-LIKE PROTEIN 2, MITOCHONDRIAL"/>
    <property type="match status" value="1"/>
</dbReference>
<gene>
    <name evidence="2" type="ORF">Cvel_10743</name>
</gene>
<protein>
    <recommendedName>
        <fullName evidence="1">Band 7 domain-containing protein</fullName>
    </recommendedName>
</protein>
<dbReference type="InterPro" id="IPR001107">
    <property type="entry name" value="Band_7"/>
</dbReference>
<dbReference type="AlphaFoldDB" id="A0A0G4I3S8"/>